<dbReference type="EMBL" id="CAXITT010000654">
    <property type="protein sequence ID" value="CAL1544870.1"/>
    <property type="molecule type" value="Genomic_DNA"/>
</dbReference>
<organism evidence="2 3">
    <name type="scientific">Lymnaea stagnalis</name>
    <name type="common">Great pond snail</name>
    <name type="synonym">Helix stagnalis</name>
    <dbReference type="NCBI Taxonomy" id="6523"/>
    <lineage>
        <taxon>Eukaryota</taxon>
        <taxon>Metazoa</taxon>
        <taxon>Spiralia</taxon>
        <taxon>Lophotrochozoa</taxon>
        <taxon>Mollusca</taxon>
        <taxon>Gastropoda</taxon>
        <taxon>Heterobranchia</taxon>
        <taxon>Euthyneura</taxon>
        <taxon>Panpulmonata</taxon>
        <taxon>Hygrophila</taxon>
        <taxon>Lymnaeoidea</taxon>
        <taxon>Lymnaeidae</taxon>
        <taxon>Lymnaea</taxon>
    </lineage>
</organism>
<dbReference type="Proteomes" id="UP001497497">
    <property type="component" value="Unassembled WGS sequence"/>
</dbReference>
<keyword evidence="3" id="KW-1185">Reference proteome</keyword>
<reference evidence="2 3" key="1">
    <citation type="submission" date="2024-04" db="EMBL/GenBank/DDBJ databases">
        <authorList>
            <consortium name="Genoscope - CEA"/>
            <person name="William W."/>
        </authorList>
    </citation>
    <scope>NUCLEOTIDE SEQUENCE [LARGE SCALE GENOMIC DNA]</scope>
</reference>
<sequence>MYYNNGWPNPGIPQATAPIRPPQAKEKQIISITNPESGRNVTDEIITEEQSEGSEKCSGVHPIKTLLAGGKTNISRDVTSQILETHDRSLKKAVKSQASHRSGLTNCVYKKPFLTFDNDKSKLLELRFCFEALKKPTGLPDFEIVLDEPNIGPQRQKRKTKPEFPESFFEQPAERWMEQGYIDLKKL</sequence>
<gene>
    <name evidence="2" type="ORF">GSLYS_00018353001</name>
</gene>
<evidence type="ECO:0000256" key="1">
    <source>
        <dbReference type="SAM" id="MobiDB-lite"/>
    </source>
</evidence>
<dbReference type="AlphaFoldDB" id="A0AAV2IF21"/>
<evidence type="ECO:0000313" key="3">
    <source>
        <dbReference type="Proteomes" id="UP001497497"/>
    </source>
</evidence>
<evidence type="ECO:0000313" key="2">
    <source>
        <dbReference type="EMBL" id="CAL1544870.1"/>
    </source>
</evidence>
<protein>
    <submittedName>
        <fullName evidence="2">Uncharacterized protein</fullName>
    </submittedName>
</protein>
<name>A0AAV2IF21_LYMST</name>
<comment type="caution">
    <text evidence="2">The sequence shown here is derived from an EMBL/GenBank/DDBJ whole genome shotgun (WGS) entry which is preliminary data.</text>
</comment>
<accession>A0AAV2IF21</accession>
<proteinExistence type="predicted"/>
<feature type="region of interest" description="Disordered" evidence="1">
    <location>
        <begin position="1"/>
        <end position="37"/>
    </location>
</feature>